<evidence type="ECO:0000259" key="1">
    <source>
        <dbReference type="PROSITE" id="PS51186"/>
    </source>
</evidence>
<feature type="domain" description="N-acetyltransferase" evidence="1">
    <location>
        <begin position="10"/>
        <end position="166"/>
    </location>
</feature>
<dbReference type="SUPFAM" id="SSF55729">
    <property type="entry name" value="Acyl-CoA N-acyltransferases (Nat)"/>
    <property type="match status" value="1"/>
</dbReference>
<dbReference type="PANTHER" id="PTHR43792">
    <property type="entry name" value="GNAT FAMILY, PUTATIVE (AFU_ORTHOLOGUE AFUA_3G00765)-RELATED-RELATED"/>
    <property type="match status" value="1"/>
</dbReference>
<proteinExistence type="predicted"/>
<comment type="caution">
    <text evidence="2">The sequence shown here is derived from an EMBL/GenBank/DDBJ whole genome shotgun (WGS) entry which is preliminary data.</text>
</comment>
<dbReference type="InterPro" id="IPR051531">
    <property type="entry name" value="N-acetyltransferase"/>
</dbReference>
<name>A0A0F9VM18_9ZZZZ</name>
<dbReference type="Gene3D" id="3.40.630.30">
    <property type="match status" value="1"/>
</dbReference>
<dbReference type="AlphaFoldDB" id="A0A0F9VM18"/>
<dbReference type="InterPro" id="IPR000182">
    <property type="entry name" value="GNAT_dom"/>
</dbReference>
<protein>
    <recommendedName>
        <fullName evidence="1">N-acetyltransferase domain-containing protein</fullName>
    </recommendedName>
</protein>
<dbReference type="GO" id="GO:0016747">
    <property type="term" value="F:acyltransferase activity, transferring groups other than amino-acyl groups"/>
    <property type="evidence" value="ECO:0007669"/>
    <property type="project" value="InterPro"/>
</dbReference>
<organism evidence="2">
    <name type="scientific">marine sediment metagenome</name>
    <dbReference type="NCBI Taxonomy" id="412755"/>
    <lineage>
        <taxon>unclassified sequences</taxon>
        <taxon>metagenomes</taxon>
        <taxon>ecological metagenomes</taxon>
    </lineage>
</organism>
<evidence type="ECO:0000313" key="2">
    <source>
        <dbReference type="EMBL" id="KKO06186.1"/>
    </source>
</evidence>
<reference evidence="2" key="1">
    <citation type="journal article" date="2015" name="Nature">
        <title>Complex archaea that bridge the gap between prokaryotes and eukaryotes.</title>
        <authorList>
            <person name="Spang A."/>
            <person name="Saw J.H."/>
            <person name="Jorgensen S.L."/>
            <person name="Zaremba-Niedzwiedzka K."/>
            <person name="Martijn J."/>
            <person name="Lind A.E."/>
            <person name="van Eijk R."/>
            <person name="Schleper C."/>
            <person name="Guy L."/>
            <person name="Ettema T.J."/>
        </authorList>
    </citation>
    <scope>NUCLEOTIDE SEQUENCE</scope>
</reference>
<dbReference type="InterPro" id="IPR016181">
    <property type="entry name" value="Acyl_CoA_acyltransferase"/>
</dbReference>
<accession>A0A0F9VM18</accession>
<dbReference type="EMBL" id="LAZR01000016">
    <property type="protein sequence ID" value="KKO06186.1"/>
    <property type="molecule type" value="Genomic_DNA"/>
</dbReference>
<dbReference type="PROSITE" id="PS51186">
    <property type="entry name" value="GNAT"/>
    <property type="match status" value="1"/>
</dbReference>
<sequence length="170" mass="19809">MYINIETERLTIRPINLKDAEFIIDLVNSEGWLKFIGDRNVSDKNDAEKYIQKILDNNHFYYNVFELKRPKKTIGIVTLLERENEIFPDIGFALIPYFGSNGYTLEATKAYLDEIKKINKYDNIIAITIPENQKSINLLEKLGLRYGGNYKKGNENLSYFSLKKIKEAKT</sequence>
<dbReference type="Pfam" id="PF13302">
    <property type="entry name" value="Acetyltransf_3"/>
    <property type="match status" value="1"/>
</dbReference>
<gene>
    <name evidence="2" type="ORF">LCGC14_0066040</name>
</gene>
<dbReference type="PANTHER" id="PTHR43792:SF1">
    <property type="entry name" value="N-ACETYLTRANSFERASE DOMAIN-CONTAINING PROTEIN"/>
    <property type="match status" value="1"/>
</dbReference>